<sequence length="162" mass="17680">MNSSDMELDSPAQTASEVAAAESRTPTAAVFTPPQSTSNTPQRISTASIMDFAEPQQQLRANDSAAPESPTGSGQFGEYMDDESENDEEDYEESVAIAAAEAAASEMHQQQQTRLGDRSRTHGSRAAREDLDIQGSVSFEESEHIEHTDFFNSFGQDWLIVE</sequence>
<name>A0A9W8BJX2_9FUNG</name>
<protein>
    <submittedName>
        <fullName evidence="2">Uncharacterized protein</fullName>
    </submittedName>
</protein>
<feature type="compositionally biased region" description="Acidic residues" evidence="1">
    <location>
        <begin position="79"/>
        <end position="93"/>
    </location>
</feature>
<dbReference type="AlphaFoldDB" id="A0A9W8BJX2"/>
<feature type="compositionally biased region" description="Low complexity" evidence="1">
    <location>
        <begin position="94"/>
        <end position="106"/>
    </location>
</feature>
<accession>A0A9W8BJX2</accession>
<dbReference type="OrthoDB" id="5569501at2759"/>
<organism evidence="2 3">
    <name type="scientific">Coemansia thaxteri</name>
    <dbReference type="NCBI Taxonomy" id="2663907"/>
    <lineage>
        <taxon>Eukaryota</taxon>
        <taxon>Fungi</taxon>
        <taxon>Fungi incertae sedis</taxon>
        <taxon>Zoopagomycota</taxon>
        <taxon>Kickxellomycotina</taxon>
        <taxon>Kickxellomycetes</taxon>
        <taxon>Kickxellales</taxon>
        <taxon>Kickxellaceae</taxon>
        <taxon>Coemansia</taxon>
    </lineage>
</organism>
<feature type="region of interest" description="Disordered" evidence="1">
    <location>
        <begin position="1"/>
        <end position="135"/>
    </location>
</feature>
<keyword evidence="3" id="KW-1185">Reference proteome</keyword>
<dbReference type="Proteomes" id="UP001150907">
    <property type="component" value="Unassembled WGS sequence"/>
</dbReference>
<evidence type="ECO:0000313" key="3">
    <source>
        <dbReference type="Proteomes" id="UP001150907"/>
    </source>
</evidence>
<proteinExistence type="predicted"/>
<gene>
    <name evidence="2" type="ORF">H4R26_001859</name>
</gene>
<feature type="compositionally biased region" description="Basic and acidic residues" evidence="1">
    <location>
        <begin position="115"/>
        <end position="131"/>
    </location>
</feature>
<dbReference type="EMBL" id="JANBQF010000093">
    <property type="protein sequence ID" value="KAJ2005612.1"/>
    <property type="molecule type" value="Genomic_DNA"/>
</dbReference>
<comment type="caution">
    <text evidence="2">The sequence shown here is derived from an EMBL/GenBank/DDBJ whole genome shotgun (WGS) entry which is preliminary data.</text>
</comment>
<reference evidence="2" key="1">
    <citation type="submission" date="2022-07" db="EMBL/GenBank/DDBJ databases">
        <title>Phylogenomic reconstructions and comparative analyses of Kickxellomycotina fungi.</title>
        <authorList>
            <person name="Reynolds N.K."/>
            <person name="Stajich J.E."/>
            <person name="Barry K."/>
            <person name="Grigoriev I.V."/>
            <person name="Crous P."/>
            <person name="Smith M.E."/>
        </authorList>
    </citation>
    <scope>NUCLEOTIDE SEQUENCE</scope>
    <source>
        <strain evidence="2">IMI 214461</strain>
    </source>
</reference>
<evidence type="ECO:0000313" key="2">
    <source>
        <dbReference type="EMBL" id="KAJ2005612.1"/>
    </source>
</evidence>
<feature type="compositionally biased region" description="Polar residues" evidence="1">
    <location>
        <begin position="1"/>
        <end position="16"/>
    </location>
</feature>
<feature type="compositionally biased region" description="Polar residues" evidence="1">
    <location>
        <begin position="33"/>
        <end position="48"/>
    </location>
</feature>
<evidence type="ECO:0000256" key="1">
    <source>
        <dbReference type="SAM" id="MobiDB-lite"/>
    </source>
</evidence>